<evidence type="ECO:0000256" key="1">
    <source>
        <dbReference type="SAM" id="Phobius"/>
    </source>
</evidence>
<keyword evidence="3" id="KW-1185">Reference proteome</keyword>
<proteinExistence type="predicted"/>
<name>A0A1A9Z6Q2_GLOPL</name>
<dbReference type="AlphaFoldDB" id="A0A1A9Z6Q2"/>
<evidence type="ECO:0000313" key="2">
    <source>
        <dbReference type="EnsemblMetazoa" id="GPAI005485-PA"/>
    </source>
</evidence>
<reference evidence="2" key="2">
    <citation type="submission" date="2020-05" db="UniProtKB">
        <authorList>
            <consortium name="EnsemblMetazoa"/>
        </authorList>
    </citation>
    <scope>IDENTIFICATION</scope>
    <source>
        <strain evidence="2">IAEA</strain>
    </source>
</reference>
<organism evidence="2 3">
    <name type="scientific">Glossina pallidipes</name>
    <name type="common">Tsetse fly</name>
    <dbReference type="NCBI Taxonomy" id="7398"/>
    <lineage>
        <taxon>Eukaryota</taxon>
        <taxon>Metazoa</taxon>
        <taxon>Ecdysozoa</taxon>
        <taxon>Arthropoda</taxon>
        <taxon>Hexapoda</taxon>
        <taxon>Insecta</taxon>
        <taxon>Pterygota</taxon>
        <taxon>Neoptera</taxon>
        <taxon>Endopterygota</taxon>
        <taxon>Diptera</taxon>
        <taxon>Brachycera</taxon>
        <taxon>Muscomorpha</taxon>
        <taxon>Hippoboscoidea</taxon>
        <taxon>Glossinidae</taxon>
        <taxon>Glossina</taxon>
    </lineage>
</organism>
<sequence length="118" mass="13908">MAEVVRYDDVHRLTKERTVLFDICDENRYVVNRTSSRKVVQRVTSVTRVCYANIQTFVNKKLATNKEYVTKNAIITVVYLRGEMHIAAMMAYFNFFGRMLLVFNICQIVFTSDIEFQF</sequence>
<accession>A0A1A9Z6Q2</accession>
<reference evidence="3" key="1">
    <citation type="submission" date="2014-03" db="EMBL/GenBank/DDBJ databases">
        <authorList>
            <person name="Aksoy S."/>
            <person name="Warren W."/>
            <person name="Wilson R.K."/>
        </authorList>
    </citation>
    <scope>NUCLEOTIDE SEQUENCE [LARGE SCALE GENOMIC DNA]</scope>
    <source>
        <strain evidence="3">IAEA</strain>
    </source>
</reference>
<evidence type="ECO:0000313" key="3">
    <source>
        <dbReference type="Proteomes" id="UP000092445"/>
    </source>
</evidence>
<dbReference type="EnsemblMetazoa" id="GPAI005485-RA">
    <property type="protein sequence ID" value="GPAI005485-PA"/>
    <property type="gene ID" value="GPAI005485"/>
</dbReference>
<feature type="transmembrane region" description="Helical" evidence="1">
    <location>
        <begin position="91"/>
        <end position="110"/>
    </location>
</feature>
<dbReference type="Proteomes" id="UP000092445">
    <property type="component" value="Unassembled WGS sequence"/>
</dbReference>
<dbReference type="VEuPathDB" id="VectorBase:GPAI005485"/>
<keyword evidence="1" id="KW-0472">Membrane</keyword>
<protein>
    <submittedName>
        <fullName evidence="2">Uncharacterized protein</fullName>
    </submittedName>
</protein>
<keyword evidence="1" id="KW-1133">Transmembrane helix</keyword>
<keyword evidence="1" id="KW-0812">Transmembrane</keyword>